<evidence type="ECO:0000259" key="20">
    <source>
        <dbReference type="Pfam" id="PF24621"/>
    </source>
</evidence>
<evidence type="ECO:0000313" key="22">
    <source>
        <dbReference type="Proteomes" id="UP000031627"/>
    </source>
</evidence>
<dbReference type="Gene3D" id="1.20.1090.10">
    <property type="entry name" value="Dehydroquinate synthase-like - alpha domain"/>
    <property type="match status" value="1"/>
</dbReference>
<feature type="domain" description="3-dehydroquinate synthase C-terminal" evidence="20">
    <location>
        <begin position="181"/>
        <end position="325"/>
    </location>
</feature>
<keyword evidence="17 18" id="KW-0170">Cobalt</keyword>
<evidence type="ECO:0000256" key="1">
    <source>
        <dbReference type="ARBA" id="ARBA00001393"/>
    </source>
</evidence>
<dbReference type="GO" id="GO:0009423">
    <property type="term" value="P:chorismate biosynthetic process"/>
    <property type="evidence" value="ECO:0007669"/>
    <property type="project" value="UniProtKB-UniRule"/>
</dbReference>
<keyword evidence="11 18" id="KW-0479">Metal-binding</keyword>
<evidence type="ECO:0000256" key="12">
    <source>
        <dbReference type="ARBA" id="ARBA00022741"/>
    </source>
</evidence>
<protein>
    <recommendedName>
        <fullName evidence="8 18">3-dehydroquinate synthase</fullName>
        <shortName evidence="18">DHQS</shortName>
        <ecNumber evidence="7 18">4.2.3.4</ecNumber>
    </recommendedName>
</protein>
<evidence type="ECO:0000256" key="11">
    <source>
        <dbReference type="ARBA" id="ARBA00022723"/>
    </source>
</evidence>
<evidence type="ECO:0000256" key="6">
    <source>
        <dbReference type="ARBA" id="ARBA00005412"/>
    </source>
</evidence>
<dbReference type="HAMAP" id="MF_00110">
    <property type="entry name" value="DHQ_synthase"/>
    <property type="match status" value="1"/>
</dbReference>
<dbReference type="AlphaFoldDB" id="A0A090ARW6"/>
<evidence type="ECO:0000256" key="15">
    <source>
        <dbReference type="ARBA" id="ARBA00023141"/>
    </source>
</evidence>
<dbReference type="GO" id="GO:0046872">
    <property type="term" value="F:metal ion binding"/>
    <property type="evidence" value="ECO:0007669"/>
    <property type="project" value="UniProtKB-KW"/>
</dbReference>
<dbReference type="RefSeq" id="WP_041062926.1">
    <property type="nucleotide sequence ID" value="NZ_AP014521.1"/>
</dbReference>
<evidence type="ECO:0000256" key="17">
    <source>
        <dbReference type="ARBA" id="ARBA00023285"/>
    </source>
</evidence>
<dbReference type="InterPro" id="IPR016037">
    <property type="entry name" value="DHQ_synth_AroB"/>
</dbReference>
<dbReference type="GO" id="GO:0005737">
    <property type="term" value="C:cytoplasm"/>
    <property type="evidence" value="ECO:0007669"/>
    <property type="project" value="UniProtKB-SubCell"/>
</dbReference>
<dbReference type="Pfam" id="PF01761">
    <property type="entry name" value="DHQ_synthase"/>
    <property type="match status" value="1"/>
</dbReference>
<feature type="binding site" evidence="18">
    <location>
        <position position="264"/>
    </location>
    <ligand>
        <name>Zn(2+)</name>
        <dbReference type="ChEBI" id="CHEBI:29105"/>
    </ligand>
</feature>
<comment type="pathway">
    <text evidence="5 18">Metabolic intermediate biosynthesis; chorismate biosynthesis; chorismate from D-erythrose 4-phosphate and phosphoenolpyruvate: step 2/7.</text>
</comment>
<feature type="binding site" evidence="18">
    <location>
        <position position="184"/>
    </location>
    <ligand>
        <name>Zn(2+)</name>
        <dbReference type="ChEBI" id="CHEBI:29105"/>
    </ligand>
</feature>
<keyword evidence="12 18" id="KW-0547">Nucleotide-binding</keyword>
<keyword evidence="15 18" id="KW-0057">Aromatic amino acid biosynthesis</keyword>
<dbReference type="PANTHER" id="PTHR43622:SF7">
    <property type="entry name" value="3-DEHYDROQUINATE SYNTHASE, CHLOROPLASTIC"/>
    <property type="match status" value="1"/>
</dbReference>
<dbReference type="NCBIfam" id="TIGR01357">
    <property type="entry name" value="aroB"/>
    <property type="match status" value="1"/>
</dbReference>
<keyword evidence="22" id="KW-1185">Reference proteome</keyword>
<evidence type="ECO:0000256" key="18">
    <source>
        <dbReference type="HAMAP-Rule" id="MF_00110"/>
    </source>
</evidence>
<comment type="function">
    <text evidence="3 18">Catalyzes the conversion of 3-deoxy-D-arabino-heptulosonate 7-phosphate (DAHP) to dehydroquinate (DHQ).</text>
</comment>
<dbReference type="KEGG" id="sbw:TGUWTKB_3310"/>
<dbReference type="GO" id="GO:0009073">
    <property type="term" value="P:aromatic amino acid family biosynthetic process"/>
    <property type="evidence" value="ECO:0007669"/>
    <property type="project" value="UniProtKB-KW"/>
</dbReference>
<sequence length="362" mass="40788">METITVKLTKNSYPIIIGKGLFQYLKNFWPLKKGDKVMIITNKTLAPIFLEKIIFFLKKVNEKIDYIILPDGEKYKNLSTINQILTTLIQKNYGRDTTLIALGGGVIGDITGFAASIYQRGINFIQIPTTLLAQVDASIGGKTGVNHDLGKNMIGSFHQPILVIIDINFLKLLSARELSSGMAEVIKYGITFDQNFFLWIEKNINKIMKINKLTMVNLIRRCCEIKAKIVNQDETEKNSRALLNFGHTFAHAIETHIGYGKCLHGEAVAIGMIIASRIAKIMNNFCESNIVRIIKLLQLTNLPIYAPKNMQSSTYIPYIMRDKKVINEKLRLILPTSIGHAKIYSDIDHSCILNAIQNSQEL</sequence>
<dbReference type="InterPro" id="IPR050071">
    <property type="entry name" value="Dehydroquinate_synthase"/>
</dbReference>
<dbReference type="HOGENOM" id="CLU_001201_0_2_6"/>
<feature type="binding site" evidence="18">
    <location>
        <position position="247"/>
    </location>
    <ligand>
        <name>Zn(2+)</name>
        <dbReference type="ChEBI" id="CHEBI:29105"/>
    </ligand>
</feature>
<dbReference type="PIRSF" id="PIRSF001455">
    <property type="entry name" value="DHQ_synth"/>
    <property type="match status" value="1"/>
</dbReference>
<reference evidence="22" key="1">
    <citation type="submission" date="2013-11" db="EMBL/GenBank/DDBJ databases">
        <title>Symbiont-containing voluminous jelly as an extraordinary maternal gift for overwintering insect nymphs.</title>
        <authorList>
            <person name="Kaiwa N."/>
            <person name="Hosokawa T."/>
            <person name="Nikoh N."/>
            <person name="Meng X.Y."/>
            <person name="Tanahashi M."/>
            <person name="Moriyama M."/>
            <person name="Maeda T."/>
            <person name="Yamaguchi K."/>
            <person name="Shigenobu S."/>
            <person name="Ito M."/>
            <person name="Fukatsu T."/>
        </authorList>
    </citation>
    <scope>NUCLEOTIDE SEQUENCE [LARGE SCALE GENOMIC DNA]</scope>
    <source>
        <strain evidence="22">UwTKB</strain>
    </source>
</reference>
<evidence type="ECO:0000256" key="9">
    <source>
        <dbReference type="ARBA" id="ARBA00022490"/>
    </source>
</evidence>
<dbReference type="GO" id="GO:0008652">
    <property type="term" value="P:amino acid biosynthetic process"/>
    <property type="evidence" value="ECO:0007669"/>
    <property type="project" value="UniProtKB-KW"/>
</dbReference>
<evidence type="ECO:0000256" key="16">
    <source>
        <dbReference type="ARBA" id="ARBA00023239"/>
    </source>
</evidence>
<keyword evidence="13 18" id="KW-0862">Zinc</keyword>
<evidence type="ECO:0000256" key="7">
    <source>
        <dbReference type="ARBA" id="ARBA00013031"/>
    </source>
</evidence>
<reference evidence="21 22" key="2">
    <citation type="journal article" date="2014" name="Curr. Biol.">
        <title>Symbiont-Supplemented Maternal Investment Underpinning Host's Ecological Adaptation.</title>
        <authorList>
            <person name="Kaiwa N."/>
            <person name="Hosokawa T."/>
            <person name="Nikoh N."/>
            <person name="Tanahashi M."/>
            <person name="Moriyama M."/>
            <person name="Meng X.Y."/>
            <person name="Maeda T."/>
            <person name="Yamaguchi K."/>
            <person name="Shigenobu S."/>
            <person name="Ito M."/>
            <person name="Fukatsu T."/>
        </authorList>
    </citation>
    <scope>NUCLEOTIDE SEQUENCE [LARGE SCALE GENOMIC DNA]</scope>
    <source>
        <strain evidence="21 22">UwTKB</strain>
    </source>
</reference>
<evidence type="ECO:0000256" key="4">
    <source>
        <dbReference type="ARBA" id="ARBA00004496"/>
    </source>
</evidence>
<evidence type="ECO:0000256" key="3">
    <source>
        <dbReference type="ARBA" id="ARBA00003485"/>
    </source>
</evidence>
<dbReference type="OrthoDB" id="9806583at2"/>
<keyword evidence="9 18" id="KW-0963">Cytoplasm</keyword>
<dbReference type="InterPro" id="IPR030963">
    <property type="entry name" value="DHQ_synth_fam"/>
</dbReference>
<evidence type="ECO:0000256" key="8">
    <source>
        <dbReference type="ARBA" id="ARBA00017684"/>
    </source>
</evidence>
<gene>
    <name evidence="18 21" type="primary">aroB</name>
    <name evidence="21" type="ORF">TGUWTKB_3310</name>
</gene>
<comment type="catalytic activity">
    <reaction evidence="1 18">
        <text>7-phospho-2-dehydro-3-deoxy-D-arabino-heptonate = 3-dehydroquinate + phosphate</text>
        <dbReference type="Rhea" id="RHEA:21968"/>
        <dbReference type="ChEBI" id="CHEBI:32364"/>
        <dbReference type="ChEBI" id="CHEBI:43474"/>
        <dbReference type="ChEBI" id="CHEBI:58394"/>
        <dbReference type="EC" id="4.2.3.4"/>
    </reaction>
</comment>
<evidence type="ECO:0000256" key="10">
    <source>
        <dbReference type="ARBA" id="ARBA00022605"/>
    </source>
</evidence>
<dbReference type="EC" id="4.2.3.4" evidence="7 18"/>
<comment type="caution">
    <text evidence="18">Lacks conserved residue(s) required for the propagation of feature annotation.</text>
</comment>
<proteinExistence type="inferred from homology"/>
<accession>A0A090ARW6</accession>
<dbReference type="GO" id="GO:0000166">
    <property type="term" value="F:nucleotide binding"/>
    <property type="evidence" value="ECO:0007669"/>
    <property type="project" value="UniProtKB-KW"/>
</dbReference>
<feature type="domain" description="3-dehydroquinate synthase N-terminal" evidence="19">
    <location>
        <begin position="67"/>
        <end position="179"/>
    </location>
</feature>
<dbReference type="CDD" id="cd08195">
    <property type="entry name" value="DHQS"/>
    <property type="match status" value="1"/>
</dbReference>
<keyword evidence="16 18" id="KW-0456">Lyase</keyword>
<feature type="binding site" evidence="18">
    <location>
        <position position="151"/>
    </location>
    <ligand>
        <name>NAD(+)</name>
        <dbReference type="ChEBI" id="CHEBI:57540"/>
    </ligand>
</feature>
<evidence type="ECO:0000256" key="13">
    <source>
        <dbReference type="ARBA" id="ARBA00022833"/>
    </source>
</evidence>
<evidence type="ECO:0000256" key="14">
    <source>
        <dbReference type="ARBA" id="ARBA00023027"/>
    </source>
</evidence>
<dbReference type="GO" id="GO:0003856">
    <property type="term" value="F:3-dehydroquinate synthase activity"/>
    <property type="evidence" value="ECO:0007669"/>
    <property type="project" value="UniProtKB-UniRule"/>
</dbReference>
<keyword evidence="10 18" id="KW-0028">Amino-acid biosynthesis</keyword>
<evidence type="ECO:0000256" key="2">
    <source>
        <dbReference type="ARBA" id="ARBA00001911"/>
    </source>
</evidence>
<feature type="binding site" evidence="18">
    <location>
        <begin position="105"/>
        <end position="109"/>
    </location>
    <ligand>
        <name>NAD(+)</name>
        <dbReference type="ChEBI" id="CHEBI:57540"/>
    </ligand>
</feature>
<dbReference type="Pfam" id="PF24621">
    <property type="entry name" value="DHQS_C"/>
    <property type="match status" value="1"/>
</dbReference>
<dbReference type="UniPathway" id="UPA00053">
    <property type="reaction ID" value="UER00085"/>
</dbReference>
<dbReference type="EMBL" id="AP014521">
    <property type="protein sequence ID" value="BAP58570.1"/>
    <property type="molecule type" value="Genomic_DNA"/>
</dbReference>
<dbReference type="InterPro" id="IPR056179">
    <property type="entry name" value="DHQS_C"/>
</dbReference>
<dbReference type="STRING" id="1410383.TGUWTKB_3310"/>
<dbReference type="FunFam" id="3.40.50.1970:FF:000001">
    <property type="entry name" value="3-dehydroquinate synthase"/>
    <property type="match status" value="1"/>
</dbReference>
<dbReference type="SUPFAM" id="SSF56796">
    <property type="entry name" value="Dehydroquinate synthase-like"/>
    <property type="match status" value="1"/>
</dbReference>
<feature type="binding site" evidence="18">
    <location>
        <position position="142"/>
    </location>
    <ligand>
        <name>NAD(+)</name>
        <dbReference type="ChEBI" id="CHEBI:57540"/>
    </ligand>
</feature>
<evidence type="ECO:0000313" key="21">
    <source>
        <dbReference type="EMBL" id="BAP58570.1"/>
    </source>
</evidence>
<feature type="binding site" evidence="18">
    <location>
        <begin position="71"/>
        <end position="76"/>
    </location>
    <ligand>
        <name>NAD(+)</name>
        <dbReference type="ChEBI" id="CHEBI:57540"/>
    </ligand>
</feature>
<dbReference type="PANTHER" id="PTHR43622">
    <property type="entry name" value="3-DEHYDROQUINATE SYNTHASE"/>
    <property type="match status" value="1"/>
</dbReference>
<keyword evidence="14 18" id="KW-0520">NAD</keyword>
<comment type="similarity">
    <text evidence="6 18">Belongs to the sugar phosphate cyclases superfamily. Dehydroquinate synthase family.</text>
</comment>
<organism evidence="21 22">
    <name type="scientific">Candidatus Tachikawaea gelatinosa</name>
    <dbReference type="NCBI Taxonomy" id="1410383"/>
    <lineage>
        <taxon>Bacteria</taxon>
        <taxon>Pseudomonadati</taxon>
        <taxon>Pseudomonadota</taxon>
        <taxon>Gammaproteobacteria</taxon>
        <taxon>Enterobacterales</taxon>
        <taxon>Enterobacteriaceae</taxon>
        <taxon>Candidatus Tachikawaea</taxon>
    </lineage>
</organism>
<evidence type="ECO:0000259" key="19">
    <source>
        <dbReference type="Pfam" id="PF01761"/>
    </source>
</evidence>
<name>A0A090ARW6_9ENTR</name>
<comment type="subcellular location">
    <subcellularLocation>
        <location evidence="4 18">Cytoplasm</location>
    </subcellularLocation>
</comment>
<comment type="cofactor">
    <cofactor evidence="18">
        <name>Co(2+)</name>
        <dbReference type="ChEBI" id="CHEBI:48828"/>
    </cofactor>
    <cofactor evidence="18">
        <name>Zn(2+)</name>
        <dbReference type="ChEBI" id="CHEBI:29105"/>
    </cofactor>
    <text evidence="18">Binds 1 divalent metal cation per subunit. Can use either Co(2+) or Zn(2+).</text>
</comment>
<dbReference type="InterPro" id="IPR030960">
    <property type="entry name" value="DHQS/DOIS_N"/>
</dbReference>
<evidence type="ECO:0000256" key="5">
    <source>
        <dbReference type="ARBA" id="ARBA00004661"/>
    </source>
</evidence>
<dbReference type="Gene3D" id="3.40.50.1970">
    <property type="match status" value="1"/>
</dbReference>
<comment type="cofactor">
    <cofactor evidence="2 18">
        <name>NAD(+)</name>
        <dbReference type="ChEBI" id="CHEBI:57540"/>
    </cofactor>
</comment>
<feature type="binding site" evidence="18">
    <location>
        <begin position="129"/>
        <end position="130"/>
    </location>
    <ligand>
        <name>NAD(+)</name>
        <dbReference type="ChEBI" id="CHEBI:57540"/>
    </ligand>
</feature>
<dbReference type="Proteomes" id="UP000031627">
    <property type="component" value="Chromosome"/>
</dbReference>